<evidence type="ECO:0000313" key="3">
    <source>
        <dbReference type="Proteomes" id="UP000800040"/>
    </source>
</evidence>
<sequence length="209" mass="23719">MGKDLFGILLLCKSTMSSLFPPGAATPLLSFFLSALLILCCFYSYFYSFFEICKRELTTQNHLFTSTTMDGNEGKIFEILLRLLLGKSNCASLLFSPVPPHRCVFSIYLSFVKLLKHVKLTAQDKCFLCAWLAFRSLSKLMVLVFSPVACGRGGRGRPERALWKLHTPPRESIIFDAKPHMNEHVEIKEFSKKKRSCLQCLSSYIQISV</sequence>
<keyword evidence="1" id="KW-0812">Transmembrane</keyword>
<dbReference type="AlphaFoldDB" id="A0A6A5KAN5"/>
<accession>A0A6A5KAN5</accession>
<dbReference type="EMBL" id="ML975345">
    <property type="protein sequence ID" value="KAF1832157.1"/>
    <property type="molecule type" value="Genomic_DNA"/>
</dbReference>
<feature type="transmembrane region" description="Helical" evidence="1">
    <location>
        <begin position="27"/>
        <end position="46"/>
    </location>
</feature>
<dbReference type="Proteomes" id="UP000800040">
    <property type="component" value="Unassembled WGS sequence"/>
</dbReference>
<keyword evidence="1" id="KW-1133">Transmembrane helix</keyword>
<name>A0A6A5KAN5_9PLEO</name>
<keyword evidence="3" id="KW-1185">Reference proteome</keyword>
<evidence type="ECO:0000313" key="2">
    <source>
        <dbReference type="EMBL" id="KAF1832157.1"/>
    </source>
</evidence>
<reference evidence="2" key="1">
    <citation type="submission" date="2020-01" db="EMBL/GenBank/DDBJ databases">
        <authorList>
            <consortium name="DOE Joint Genome Institute"/>
            <person name="Haridas S."/>
            <person name="Albert R."/>
            <person name="Binder M."/>
            <person name="Bloem J."/>
            <person name="Labutti K."/>
            <person name="Salamov A."/>
            <person name="Andreopoulos B."/>
            <person name="Baker S.E."/>
            <person name="Barry K."/>
            <person name="Bills G."/>
            <person name="Bluhm B.H."/>
            <person name="Cannon C."/>
            <person name="Castanera R."/>
            <person name="Culley D.E."/>
            <person name="Daum C."/>
            <person name="Ezra D."/>
            <person name="Gonzalez J.B."/>
            <person name="Henrissat B."/>
            <person name="Kuo A."/>
            <person name="Liang C."/>
            <person name="Lipzen A."/>
            <person name="Lutzoni F."/>
            <person name="Magnuson J."/>
            <person name="Mondo S."/>
            <person name="Nolan M."/>
            <person name="Ohm R."/>
            <person name="Pangilinan J."/>
            <person name="Park H.-J."/>
            <person name="Ramirez L."/>
            <person name="Alfaro M."/>
            <person name="Sun H."/>
            <person name="Tritt A."/>
            <person name="Yoshinaga Y."/>
            <person name="Zwiers L.-H."/>
            <person name="Turgeon B.G."/>
            <person name="Goodwin S.B."/>
            <person name="Spatafora J.W."/>
            <person name="Crous P.W."/>
            <person name="Grigoriev I.V."/>
        </authorList>
    </citation>
    <scope>NUCLEOTIDE SEQUENCE</scope>
    <source>
        <strain evidence="2">P77</strain>
    </source>
</reference>
<gene>
    <name evidence="2" type="ORF">BDW02DRAFT_19937</name>
</gene>
<proteinExistence type="predicted"/>
<protein>
    <submittedName>
        <fullName evidence="2">Uncharacterized protein</fullName>
    </submittedName>
</protein>
<organism evidence="2 3">
    <name type="scientific">Decorospora gaudefroyi</name>
    <dbReference type="NCBI Taxonomy" id="184978"/>
    <lineage>
        <taxon>Eukaryota</taxon>
        <taxon>Fungi</taxon>
        <taxon>Dikarya</taxon>
        <taxon>Ascomycota</taxon>
        <taxon>Pezizomycotina</taxon>
        <taxon>Dothideomycetes</taxon>
        <taxon>Pleosporomycetidae</taxon>
        <taxon>Pleosporales</taxon>
        <taxon>Pleosporineae</taxon>
        <taxon>Pleosporaceae</taxon>
        <taxon>Decorospora</taxon>
    </lineage>
</organism>
<evidence type="ECO:0000256" key="1">
    <source>
        <dbReference type="SAM" id="Phobius"/>
    </source>
</evidence>
<keyword evidence="1" id="KW-0472">Membrane</keyword>